<dbReference type="PANTHER" id="PTHR35807">
    <property type="entry name" value="TRANSCRIPTIONAL REGULATOR REDD-RELATED"/>
    <property type="match status" value="1"/>
</dbReference>
<dbReference type="Proteomes" id="UP000185696">
    <property type="component" value="Unassembled WGS sequence"/>
</dbReference>
<keyword evidence="2" id="KW-0805">Transcription regulation</keyword>
<name>A0A7Z1AWQ7_9PSEU</name>
<dbReference type="InterPro" id="IPR041664">
    <property type="entry name" value="AAA_16"/>
</dbReference>
<dbReference type="OrthoDB" id="3594253at2"/>
<feature type="domain" description="OmpR/PhoB-type" evidence="6">
    <location>
        <begin position="1"/>
        <end position="89"/>
    </location>
</feature>
<evidence type="ECO:0000256" key="5">
    <source>
        <dbReference type="PROSITE-ProRule" id="PRU01091"/>
    </source>
</evidence>
<evidence type="ECO:0000256" key="1">
    <source>
        <dbReference type="ARBA" id="ARBA00005820"/>
    </source>
</evidence>
<dbReference type="InterPro" id="IPR036388">
    <property type="entry name" value="WH-like_DNA-bd_sf"/>
</dbReference>
<dbReference type="InterPro" id="IPR016032">
    <property type="entry name" value="Sig_transdc_resp-reg_C-effctor"/>
</dbReference>
<evidence type="ECO:0000313" key="7">
    <source>
        <dbReference type="EMBL" id="OLF07250.1"/>
    </source>
</evidence>
<dbReference type="GO" id="GO:0003677">
    <property type="term" value="F:DNA binding"/>
    <property type="evidence" value="ECO:0007669"/>
    <property type="project" value="UniProtKB-UniRule"/>
</dbReference>
<evidence type="ECO:0000259" key="6">
    <source>
        <dbReference type="PROSITE" id="PS51755"/>
    </source>
</evidence>
<protein>
    <recommendedName>
        <fullName evidence="6">OmpR/PhoB-type domain-containing protein</fullName>
    </recommendedName>
</protein>
<dbReference type="Pfam" id="PF00486">
    <property type="entry name" value="Trans_reg_C"/>
    <property type="match status" value="1"/>
</dbReference>
<dbReference type="GO" id="GO:0000160">
    <property type="term" value="P:phosphorelay signal transduction system"/>
    <property type="evidence" value="ECO:0007669"/>
    <property type="project" value="InterPro"/>
</dbReference>
<dbReference type="Gene3D" id="1.10.10.10">
    <property type="entry name" value="Winged helix-like DNA-binding domain superfamily/Winged helix DNA-binding domain"/>
    <property type="match status" value="1"/>
</dbReference>
<dbReference type="InterPro" id="IPR027417">
    <property type="entry name" value="P-loop_NTPase"/>
</dbReference>
<dbReference type="EMBL" id="MSIF01000017">
    <property type="protein sequence ID" value="OLF07250.1"/>
    <property type="molecule type" value="Genomic_DNA"/>
</dbReference>
<comment type="similarity">
    <text evidence="1">Belongs to the AfsR/DnrI/RedD regulatory family.</text>
</comment>
<dbReference type="Pfam" id="PF03704">
    <property type="entry name" value="BTAD"/>
    <property type="match status" value="1"/>
</dbReference>
<dbReference type="GO" id="GO:0043531">
    <property type="term" value="F:ADP binding"/>
    <property type="evidence" value="ECO:0007669"/>
    <property type="project" value="InterPro"/>
</dbReference>
<dbReference type="SMART" id="SM00382">
    <property type="entry name" value="AAA"/>
    <property type="match status" value="1"/>
</dbReference>
<dbReference type="SUPFAM" id="SSF48452">
    <property type="entry name" value="TPR-like"/>
    <property type="match status" value="1"/>
</dbReference>
<keyword evidence="3 5" id="KW-0238">DNA-binding</keyword>
<dbReference type="Pfam" id="PF13191">
    <property type="entry name" value="AAA_16"/>
    <property type="match status" value="1"/>
</dbReference>
<dbReference type="AlphaFoldDB" id="A0A7Z1AWQ7"/>
<dbReference type="RefSeq" id="WP_075136193.1">
    <property type="nucleotide sequence ID" value="NZ_MSIF01000017.1"/>
</dbReference>
<accession>A0A7Z1AWQ7</accession>
<evidence type="ECO:0000256" key="4">
    <source>
        <dbReference type="ARBA" id="ARBA00023163"/>
    </source>
</evidence>
<dbReference type="InterPro" id="IPR005158">
    <property type="entry name" value="BTAD"/>
</dbReference>
<proteinExistence type="inferred from homology"/>
<dbReference type="SMART" id="SM01043">
    <property type="entry name" value="BTAD"/>
    <property type="match status" value="1"/>
</dbReference>
<dbReference type="PANTHER" id="PTHR35807:SF1">
    <property type="entry name" value="TRANSCRIPTIONAL REGULATOR REDD"/>
    <property type="match status" value="1"/>
</dbReference>
<evidence type="ECO:0000313" key="8">
    <source>
        <dbReference type="Proteomes" id="UP000185696"/>
    </source>
</evidence>
<dbReference type="PRINTS" id="PR00364">
    <property type="entry name" value="DISEASERSIST"/>
</dbReference>
<comment type="caution">
    <text evidence="7">The sequence shown here is derived from an EMBL/GenBank/DDBJ whole genome shotgun (WGS) entry which is preliminary data.</text>
</comment>
<dbReference type="Gene3D" id="1.25.40.10">
    <property type="entry name" value="Tetratricopeptide repeat domain"/>
    <property type="match status" value="1"/>
</dbReference>
<dbReference type="InterPro" id="IPR001867">
    <property type="entry name" value="OmpR/PhoB-type_DNA-bd"/>
</dbReference>
<dbReference type="SMART" id="SM00862">
    <property type="entry name" value="Trans_reg_C"/>
    <property type="match status" value="1"/>
</dbReference>
<dbReference type="CDD" id="cd15831">
    <property type="entry name" value="BTAD"/>
    <property type="match status" value="1"/>
</dbReference>
<dbReference type="PROSITE" id="PS51755">
    <property type="entry name" value="OMPR_PHOB"/>
    <property type="match status" value="1"/>
</dbReference>
<dbReference type="InterPro" id="IPR011990">
    <property type="entry name" value="TPR-like_helical_dom_sf"/>
</dbReference>
<evidence type="ECO:0000256" key="3">
    <source>
        <dbReference type="ARBA" id="ARBA00023125"/>
    </source>
</evidence>
<dbReference type="InterPro" id="IPR051677">
    <property type="entry name" value="AfsR-DnrI-RedD_regulator"/>
</dbReference>
<reference evidence="7 8" key="1">
    <citation type="submission" date="2016-12" db="EMBL/GenBank/DDBJ databases">
        <title>The draft genome sequence of Actinophytocola xinjiangensis.</title>
        <authorList>
            <person name="Wang W."/>
            <person name="Yuan L."/>
        </authorList>
    </citation>
    <scope>NUCLEOTIDE SEQUENCE [LARGE SCALE GENOMIC DNA]</scope>
    <source>
        <strain evidence="7 8">CGMCC 4.4663</strain>
    </source>
</reference>
<dbReference type="InterPro" id="IPR003593">
    <property type="entry name" value="AAA+_ATPase"/>
</dbReference>
<sequence>MDFRILGPVEVWHAGTAVPVTAPMQRAVLATLLVRPGETVSVDSIVDQLWGPQPPHTAHVTIRNYVQRVRRALPEQVLDTVAPGYRLSIQPDQVDAVRFAALVEQARTVGSPNPVRAAQLFDEALRLWRGTPLADLGDVPMRLVHGPRLEELYLGALEESFEVRLRLGWHARLIPELTALTGTYPLRERLCRQLMISLYRARRPTEALAHYQRIRERMVAELGVEPGPELRRLHESILREDLTQSVPFVRINAPAPADPPPAEPPPPIATFTGRVAELAELRERCAGPGPVVCFVHGSAGVGKSTLAAQFASQQRDRYPDGIRYVDLTGNRPDTPPASPASVLTALLGGPSPVEQGAARWTRARGTLDPHHDTTGDVRAYRARLRGRRVLVVLDNATNASQVLPVIPDEPGCAAIVTSRRPIAGPDGTVHVHVDPLSTADTVALLGRIVGPRKVDAEPRAATEIAELCANNPLALRVVATRAAARPHWPLRAWVERLADPDNRLTDLAEVLTSLRVSVDQLAGSGKDTERAAAALLGRLHEADELTPAALALATGWPRPLVGEALEELVDAQLLYSLTPGSYALYGLTTLLGYPA</sequence>
<feature type="DNA-binding region" description="OmpR/PhoB-type" evidence="5">
    <location>
        <begin position="1"/>
        <end position="89"/>
    </location>
</feature>
<organism evidence="7 8">
    <name type="scientific">Actinophytocola xinjiangensis</name>
    <dbReference type="NCBI Taxonomy" id="485602"/>
    <lineage>
        <taxon>Bacteria</taxon>
        <taxon>Bacillati</taxon>
        <taxon>Actinomycetota</taxon>
        <taxon>Actinomycetes</taxon>
        <taxon>Pseudonocardiales</taxon>
        <taxon>Pseudonocardiaceae</taxon>
    </lineage>
</organism>
<dbReference type="SUPFAM" id="SSF52540">
    <property type="entry name" value="P-loop containing nucleoside triphosphate hydrolases"/>
    <property type="match status" value="1"/>
</dbReference>
<dbReference type="SUPFAM" id="SSF46894">
    <property type="entry name" value="C-terminal effector domain of the bipartite response regulators"/>
    <property type="match status" value="1"/>
</dbReference>
<keyword evidence="4" id="KW-0804">Transcription</keyword>
<gene>
    <name evidence="7" type="ORF">BLA60_29060</name>
</gene>
<evidence type="ECO:0000256" key="2">
    <source>
        <dbReference type="ARBA" id="ARBA00023015"/>
    </source>
</evidence>
<dbReference type="Gene3D" id="3.40.50.300">
    <property type="entry name" value="P-loop containing nucleotide triphosphate hydrolases"/>
    <property type="match status" value="1"/>
</dbReference>
<keyword evidence="8" id="KW-1185">Reference proteome</keyword>
<dbReference type="GO" id="GO:0006355">
    <property type="term" value="P:regulation of DNA-templated transcription"/>
    <property type="evidence" value="ECO:0007669"/>
    <property type="project" value="InterPro"/>
</dbReference>